<dbReference type="InterPro" id="IPR036527">
    <property type="entry name" value="SCP2_sterol-bd_dom_sf"/>
</dbReference>
<keyword evidence="3" id="KW-1185">Reference proteome</keyword>
<dbReference type="EMBL" id="QGDD01000002">
    <property type="protein sequence ID" value="PWN03803.1"/>
    <property type="molecule type" value="Genomic_DNA"/>
</dbReference>
<dbReference type="Gene3D" id="1.20.120.450">
    <property type="entry name" value="dinb family like domain"/>
    <property type="match status" value="1"/>
</dbReference>
<gene>
    <name evidence="2" type="ORF">DJ010_06945</name>
</gene>
<dbReference type="GO" id="GO:0016853">
    <property type="term" value="F:isomerase activity"/>
    <property type="evidence" value="ECO:0007669"/>
    <property type="project" value="UniProtKB-KW"/>
</dbReference>
<feature type="domain" description="Mycothiol-dependent maleylpyruvate isomerase metal-binding" evidence="1">
    <location>
        <begin position="30"/>
        <end position="168"/>
    </location>
</feature>
<dbReference type="InterPro" id="IPR034660">
    <property type="entry name" value="DinB/YfiT-like"/>
</dbReference>
<name>A0A316TGW5_9ACTN</name>
<evidence type="ECO:0000313" key="3">
    <source>
        <dbReference type="Proteomes" id="UP000245507"/>
    </source>
</evidence>
<organism evidence="2 3">
    <name type="scientific">Nocardioides silvaticus</name>
    <dbReference type="NCBI Taxonomy" id="2201891"/>
    <lineage>
        <taxon>Bacteria</taxon>
        <taxon>Bacillati</taxon>
        <taxon>Actinomycetota</taxon>
        <taxon>Actinomycetes</taxon>
        <taxon>Propionibacteriales</taxon>
        <taxon>Nocardioidaceae</taxon>
        <taxon>Nocardioides</taxon>
    </lineage>
</organism>
<reference evidence="2 3" key="1">
    <citation type="submission" date="2018-05" db="EMBL/GenBank/DDBJ databases">
        <title>Nocardioides silvaticus genome.</title>
        <authorList>
            <person name="Li C."/>
            <person name="Wang G."/>
        </authorList>
    </citation>
    <scope>NUCLEOTIDE SEQUENCE [LARGE SCALE GENOMIC DNA]</scope>
    <source>
        <strain evidence="2 3">CCTCC AB 2018079</strain>
    </source>
</reference>
<dbReference type="GO" id="GO:0046872">
    <property type="term" value="F:metal ion binding"/>
    <property type="evidence" value="ECO:0007669"/>
    <property type="project" value="InterPro"/>
</dbReference>
<comment type="caution">
    <text evidence="2">The sequence shown here is derived from an EMBL/GenBank/DDBJ whole genome shotgun (WGS) entry which is preliminary data.</text>
</comment>
<dbReference type="NCBIfam" id="TIGR03083">
    <property type="entry name" value="maleylpyruvate isomerase family mycothiol-dependent enzyme"/>
    <property type="match status" value="1"/>
</dbReference>
<protein>
    <submittedName>
        <fullName evidence="2">Maleylpyruvate isomerase</fullName>
    </submittedName>
</protein>
<evidence type="ECO:0000259" key="1">
    <source>
        <dbReference type="Pfam" id="PF11716"/>
    </source>
</evidence>
<dbReference type="SUPFAM" id="SSF109854">
    <property type="entry name" value="DinB/YfiT-like putative metalloenzymes"/>
    <property type="match status" value="1"/>
</dbReference>
<keyword evidence="2" id="KW-0413">Isomerase</keyword>
<dbReference type="Proteomes" id="UP000245507">
    <property type="component" value="Unassembled WGS sequence"/>
</dbReference>
<dbReference type="SUPFAM" id="SSF55718">
    <property type="entry name" value="SCP-like"/>
    <property type="match status" value="1"/>
</dbReference>
<dbReference type="InterPro" id="IPR017517">
    <property type="entry name" value="Maleyloyr_isom"/>
</dbReference>
<accession>A0A316TGW5</accession>
<dbReference type="Pfam" id="PF11716">
    <property type="entry name" value="MDMPI_N"/>
    <property type="match status" value="1"/>
</dbReference>
<evidence type="ECO:0000313" key="2">
    <source>
        <dbReference type="EMBL" id="PWN03803.1"/>
    </source>
</evidence>
<dbReference type="InterPro" id="IPR024344">
    <property type="entry name" value="MDMPI_metal-binding"/>
</dbReference>
<dbReference type="AlphaFoldDB" id="A0A316TGW5"/>
<sequence>MRRRQRCPRGPLGHGAMMGPVTDITDSDGLTAATARLLDTVDGLRDDDWPGASGCAGWSRAHVIAHLALNAEALAGVVRGLADGRPTVMYASNTARDADIETLAARPADEIRGRLRASADDFTAALTGLPRVAPDATFDRTPGGQQMLARAVPLLRLREVEIHHADLRAGYGHADWPGETVVRFLERDVERYDGPPLLAYATDLDRTFALGSAEDGAVQVSGPASALAWWLTGRDPGDQLTSATGEVPGMEGR</sequence>
<proteinExistence type="predicted"/>
<keyword evidence="2" id="KW-0670">Pyruvate</keyword>